<dbReference type="EMBL" id="JAODNV010000004">
    <property type="protein sequence ID" value="MCT8989232.1"/>
    <property type="molecule type" value="Genomic_DNA"/>
</dbReference>
<organism evidence="1 2">
    <name type="scientific">Chelativorans petroleitrophicus</name>
    <dbReference type="NCBI Taxonomy" id="2975484"/>
    <lineage>
        <taxon>Bacteria</taxon>
        <taxon>Pseudomonadati</taxon>
        <taxon>Pseudomonadota</taxon>
        <taxon>Alphaproteobacteria</taxon>
        <taxon>Hyphomicrobiales</taxon>
        <taxon>Phyllobacteriaceae</taxon>
        <taxon>Chelativorans</taxon>
    </lineage>
</organism>
<comment type="caution">
    <text evidence="1">The sequence shown here is derived from an EMBL/GenBank/DDBJ whole genome shotgun (WGS) entry which is preliminary data.</text>
</comment>
<name>A0A9X2X538_9HYPH</name>
<dbReference type="InterPro" id="IPR008318">
    <property type="entry name" value="UCP030820"/>
</dbReference>
<gene>
    <name evidence="1" type="ORF">NYR54_02810</name>
</gene>
<accession>A0A9X2X538</accession>
<dbReference type="Proteomes" id="UP001149009">
    <property type="component" value="Unassembled WGS sequence"/>
</dbReference>
<dbReference type="RefSeq" id="WP_261513936.1">
    <property type="nucleotide sequence ID" value="NZ_JAODNV010000004.1"/>
</dbReference>
<reference evidence="1" key="1">
    <citation type="submission" date="2022-08" db="EMBL/GenBank/DDBJ databases">
        <title>Chelativorans sichuanense sp. nov., a paraffin oil-degrading bacterium isolated from a mixture of oil-based drill cuttings and paddy soil.</title>
        <authorList>
            <person name="Yu J."/>
            <person name="Liu H."/>
            <person name="Chen Q."/>
        </authorList>
    </citation>
    <scope>NUCLEOTIDE SEQUENCE</scope>
    <source>
        <strain evidence="1">SCAU 2101</strain>
    </source>
</reference>
<evidence type="ECO:0000313" key="1">
    <source>
        <dbReference type="EMBL" id="MCT8989232.1"/>
    </source>
</evidence>
<evidence type="ECO:0000313" key="2">
    <source>
        <dbReference type="Proteomes" id="UP001149009"/>
    </source>
</evidence>
<dbReference type="PIRSF" id="PIRSF030820">
    <property type="entry name" value="UCP030820"/>
    <property type="match status" value="1"/>
</dbReference>
<dbReference type="Pfam" id="PF06073">
    <property type="entry name" value="DUF934"/>
    <property type="match status" value="1"/>
</dbReference>
<proteinExistence type="predicted"/>
<protein>
    <submittedName>
        <fullName evidence="1">DUF934 domain-containing protein</fullName>
    </submittedName>
</protein>
<dbReference type="AlphaFoldDB" id="A0A9X2X538"/>
<keyword evidence="2" id="KW-1185">Reference proteome</keyword>
<sequence>MSSEDTLVPAHRLWTPEGFREDEWRHAESAEALEGNGNVILPLPVFLELDPALRENAFSRIGVKLAPGEPLDAIVPFLDRLLLVALVFPAYNDGRSYSKAELLRSRYGYRGDIRAVGDVLIDQVSHMLRCGFTSLEVTNPVAIARLKAGRPGGLSLYSQPSAATPGRPSKYAWRRIPVQA</sequence>